<dbReference type="InterPro" id="IPR014284">
    <property type="entry name" value="RNA_pol_sigma-70_dom"/>
</dbReference>
<name>A0A5M6AE84_9BACE</name>
<dbReference type="Gene3D" id="1.10.1740.10">
    <property type="match status" value="1"/>
</dbReference>
<evidence type="ECO:0000256" key="2">
    <source>
        <dbReference type="ARBA" id="ARBA00023015"/>
    </source>
</evidence>
<proteinExistence type="inferred from homology"/>
<dbReference type="SUPFAM" id="SSF88946">
    <property type="entry name" value="Sigma2 domain of RNA polymerase sigma factors"/>
    <property type="match status" value="1"/>
</dbReference>
<dbReference type="InterPro" id="IPR013324">
    <property type="entry name" value="RNA_pol_sigma_r3/r4-like"/>
</dbReference>
<dbReference type="InterPro" id="IPR013325">
    <property type="entry name" value="RNA_pol_sigma_r2"/>
</dbReference>
<dbReference type="CDD" id="cd06171">
    <property type="entry name" value="Sigma70_r4"/>
    <property type="match status" value="1"/>
</dbReference>
<keyword evidence="2" id="KW-0805">Transcription regulation</keyword>
<dbReference type="Gene3D" id="1.10.10.10">
    <property type="entry name" value="Winged helix-like DNA-binding domain superfamily/Winged helix DNA-binding domain"/>
    <property type="match status" value="1"/>
</dbReference>
<dbReference type="InterPro" id="IPR014327">
    <property type="entry name" value="RNA_pol_sigma70_bacteroid"/>
</dbReference>
<accession>A0A5M6AE84</accession>
<evidence type="ECO:0000259" key="5">
    <source>
        <dbReference type="Pfam" id="PF04542"/>
    </source>
</evidence>
<sequence length="185" mass="22125">MPTYFENMSFDEVFLKFKERFIRFSRAYVSDRQVAEDIVTDAFIAYWENRARLSDNTNIPAYILTVIRNKCLTYLRDAKLHEDILADLVKVEEWKLQMQIASLEACNPFEIFTMETYECVRKAFCELPEKTRKVFWLSRYESKTHKEIASELEISIKTVEFHITKATKMLKDKLKDYFPILLLFI</sequence>
<dbReference type="NCBIfam" id="TIGR02985">
    <property type="entry name" value="Sig70_bacteroi1"/>
    <property type="match status" value="1"/>
</dbReference>
<evidence type="ECO:0000259" key="6">
    <source>
        <dbReference type="Pfam" id="PF08281"/>
    </source>
</evidence>
<gene>
    <name evidence="7" type="ORF">F2Y86_00275</name>
</gene>
<dbReference type="InterPro" id="IPR007627">
    <property type="entry name" value="RNA_pol_sigma70_r2"/>
</dbReference>
<dbReference type="Proteomes" id="UP000325055">
    <property type="component" value="Unassembled WGS sequence"/>
</dbReference>
<evidence type="ECO:0000256" key="4">
    <source>
        <dbReference type="ARBA" id="ARBA00023163"/>
    </source>
</evidence>
<feature type="domain" description="RNA polymerase sigma-70 region 2" evidence="5">
    <location>
        <begin position="17"/>
        <end position="79"/>
    </location>
</feature>
<reference evidence="7 8" key="1">
    <citation type="journal article" date="2019" name="Nat. Med.">
        <title>A library of human gut bacterial isolates paired with longitudinal multiomics data enables mechanistic microbiome research.</title>
        <authorList>
            <person name="Poyet M."/>
            <person name="Groussin M."/>
            <person name="Gibbons S.M."/>
            <person name="Avila-Pacheco J."/>
            <person name="Jiang X."/>
            <person name="Kearney S.M."/>
            <person name="Perrotta A.R."/>
            <person name="Berdy B."/>
            <person name="Zhao S."/>
            <person name="Lieberman T.D."/>
            <person name="Swanson P.K."/>
            <person name="Smith M."/>
            <person name="Roesemann S."/>
            <person name="Alexander J.E."/>
            <person name="Rich S.A."/>
            <person name="Livny J."/>
            <person name="Vlamakis H."/>
            <person name="Clish C."/>
            <person name="Bullock K."/>
            <person name="Deik A."/>
            <person name="Scott J."/>
            <person name="Pierce K.A."/>
            <person name="Xavier R.J."/>
            <person name="Alm E.J."/>
        </authorList>
    </citation>
    <scope>NUCLEOTIDE SEQUENCE [LARGE SCALE GENOMIC DNA]</scope>
    <source>
        <strain evidence="7 8">BIOML-A7</strain>
    </source>
</reference>
<dbReference type="PANTHER" id="PTHR43133:SF46">
    <property type="entry name" value="RNA POLYMERASE SIGMA-70 FACTOR ECF SUBFAMILY"/>
    <property type="match status" value="1"/>
</dbReference>
<comment type="similarity">
    <text evidence="1">Belongs to the sigma-70 factor family. ECF subfamily.</text>
</comment>
<evidence type="ECO:0000313" key="7">
    <source>
        <dbReference type="EMBL" id="KAA5411201.1"/>
    </source>
</evidence>
<dbReference type="InterPro" id="IPR013249">
    <property type="entry name" value="RNA_pol_sigma70_r4_t2"/>
</dbReference>
<dbReference type="SUPFAM" id="SSF88659">
    <property type="entry name" value="Sigma3 and sigma4 domains of RNA polymerase sigma factors"/>
    <property type="match status" value="1"/>
</dbReference>
<dbReference type="GO" id="GO:0016987">
    <property type="term" value="F:sigma factor activity"/>
    <property type="evidence" value="ECO:0007669"/>
    <property type="project" value="UniProtKB-KW"/>
</dbReference>
<evidence type="ECO:0000256" key="1">
    <source>
        <dbReference type="ARBA" id="ARBA00010641"/>
    </source>
</evidence>
<evidence type="ECO:0000256" key="3">
    <source>
        <dbReference type="ARBA" id="ARBA00023082"/>
    </source>
</evidence>
<dbReference type="RefSeq" id="WP_007213331.1">
    <property type="nucleotide sequence ID" value="NZ_DAWEQE010000004.1"/>
</dbReference>
<protein>
    <submittedName>
        <fullName evidence="7">RNA polymerase sigma-70 factor</fullName>
    </submittedName>
</protein>
<keyword evidence="3" id="KW-0731">Sigma factor</keyword>
<dbReference type="PANTHER" id="PTHR43133">
    <property type="entry name" value="RNA POLYMERASE ECF-TYPE SIGMA FACTO"/>
    <property type="match status" value="1"/>
</dbReference>
<organism evidence="7 8">
    <name type="scientific">Bacteroides cellulosilyticus</name>
    <dbReference type="NCBI Taxonomy" id="246787"/>
    <lineage>
        <taxon>Bacteria</taxon>
        <taxon>Pseudomonadati</taxon>
        <taxon>Bacteroidota</taxon>
        <taxon>Bacteroidia</taxon>
        <taxon>Bacteroidales</taxon>
        <taxon>Bacteroidaceae</taxon>
        <taxon>Bacteroides</taxon>
    </lineage>
</organism>
<feature type="domain" description="RNA polymerase sigma factor 70 region 4 type 2" evidence="6">
    <location>
        <begin position="118"/>
        <end position="169"/>
    </location>
</feature>
<dbReference type="InterPro" id="IPR039425">
    <property type="entry name" value="RNA_pol_sigma-70-like"/>
</dbReference>
<dbReference type="NCBIfam" id="TIGR02937">
    <property type="entry name" value="sigma70-ECF"/>
    <property type="match status" value="1"/>
</dbReference>
<comment type="caution">
    <text evidence="7">The sequence shown here is derived from an EMBL/GenBank/DDBJ whole genome shotgun (WGS) entry which is preliminary data.</text>
</comment>
<dbReference type="AlphaFoldDB" id="A0A5M6AE84"/>
<evidence type="ECO:0000313" key="8">
    <source>
        <dbReference type="Proteomes" id="UP000325055"/>
    </source>
</evidence>
<dbReference type="EMBL" id="VVYW01000001">
    <property type="protein sequence ID" value="KAA5411201.1"/>
    <property type="molecule type" value="Genomic_DNA"/>
</dbReference>
<dbReference type="GO" id="GO:0003677">
    <property type="term" value="F:DNA binding"/>
    <property type="evidence" value="ECO:0007669"/>
    <property type="project" value="InterPro"/>
</dbReference>
<dbReference type="InterPro" id="IPR036388">
    <property type="entry name" value="WH-like_DNA-bd_sf"/>
</dbReference>
<dbReference type="GO" id="GO:0006352">
    <property type="term" value="P:DNA-templated transcription initiation"/>
    <property type="evidence" value="ECO:0007669"/>
    <property type="project" value="InterPro"/>
</dbReference>
<dbReference type="Pfam" id="PF08281">
    <property type="entry name" value="Sigma70_r4_2"/>
    <property type="match status" value="1"/>
</dbReference>
<dbReference type="Pfam" id="PF04542">
    <property type="entry name" value="Sigma70_r2"/>
    <property type="match status" value="1"/>
</dbReference>
<keyword evidence="4" id="KW-0804">Transcription</keyword>